<dbReference type="OrthoDB" id="9803878at2"/>
<dbReference type="Pfam" id="PF13518">
    <property type="entry name" value="HTH_28"/>
    <property type="match status" value="1"/>
</dbReference>
<proteinExistence type="predicted"/>
<dbReference type="Gene3D" id="3.30.420.10">
    <property type="entry name" value="Ribonuclease H-like superfamily/Ribonuclease H"/>
    <property type="match status" value="1"/>
</dbReference>
<dbReference type="InterPro" id="IPR009057">
    <property type="entry name" value="Homeodomain-like_sf"/>
</dbReference>
<evidence type="ECO:0000313" key="4">
    <source>
        <dbReference type="Proteomes" id="UP000251956"/>
    </source>
</evidence>
<dbReference type="InterPro" id="IPR001584">
    <property type="entry name" value="Integrase_cat-core"/>
</dbReference>
<name>A0A330GDF5_9HYPH</name>
<sequence>MVWRETGIMDERLRFVVECLSGEETMTQLCAAFEISRKTGYKWLGRYRETGPEGLHDRPRAPLDHGRATAAELVERIVAEKEAHPLWGPKKIMARLKRAEPGCGWPAVSTAGEILKRHGLVGRRRRRWRAVGNGPWPEPAAPNAVWTADHKGWFRTRDGWRCEPLTVMDALSRYLLGLEATGSTADEEAWPVFERLFEENGLPDRIRSDNGPPFASAGVTGLTPLAVRFIKLGIALERIQPGKPQQNGRHERFHLTMLPMADAPQADKAAQARAFEDFRRSYNEERPHEALGMDAPAQHYRPSTRPMPKTAPEPDYPTEAAVRGVRQNGAVKWRGTEIYVSATLAGEPIAIEETEDGEWTMRFHTHPLGFIDEKHMKLVRRSAAPRRPLGAAATAS</sequence>
<dbReference type="InterPro" id="IPR055247">
    <property type="entry name" value="InsJ-like_HTH"/>
</dbReference>
<gene>
    <name evidence="3" type="ORF">DPM35_32060</name>
</gene>
<feature type="domain" description="Integrase catalytic" evidence="2">
    <location>
        <begin position="138"/>
        <end position="304"/>
    </location>
</feature>
<evidence type="ECO:0000313" key="3">
    <source>
        <dbReference type="EMBL" id="RAZ70769.1"/>
    </source>
</evidence>
<dbReference type="RefSeq" id="WP_112131468.1">
    <property type="nucleotide sequence ID" value="NZ_QMBQ01000025.1"/>
</dbReference>
<evidence type="ECO:0000259" key="2">
    <source>
        <dbReference type="PROSITE" id="PS50994"/>
    </source>
</evidence>
<dbReference type="PANTHER" id="PTHR47515">
    <property type="entry name" value="LOW CALCIUM RESPONSE LOCUS PROTEIN T"/>
    <property type="match status" value="1"/>
</dbReference>
<dbReference type="Proteomes" id="UP000251956">
    <property type="component" value="Unassembled WGS sequence"/>
</dbReference>
<dbReference type="AlphaFoldDB" id="A0A330GDF5"/>
<dbReference type="SUPFAM" id="SSF46689">
    <property type="entry name" value="Homeodomain-like"/>
    <property type="match status" value="1"/>
</dbReference>
<dbReference type="GO" id="GO:0015074">
    <property type="term" value="P:DNA integration"/>
    <property type="evidence" value="ECO:0007669"/>
    <property type="project" value="InterPro"/>
</dbReference>
<evidence type="ECO:0000256" key="1">
    <source>
        <dbReference type="SAM" id="MobiDB-lite"/>
    </source>
</evidence>
<accession>A0A330GDF5</accession>
<dbReference type="GO" id="GO:0003676">
    <property type="term" value="F:nucleic acid binding"/>
    <property type="evidence" value="ECO:0007669"/>
    <property type="project" value="InterPro"/>
</dbReference>
<dbReference type="PANTHER" id="PTHR47515:SF2">
    <property type="entry name" value="INTEGRASE CORE DOMAIN PROTEIN"/>
    <property type="match status" value="1"/>
</dbReference>
<dbReference type="PROSITE" id="PS50994">
    <property type="entry name" value="INTEGRASE"/>
    <property type="match status" value="1"/>
</dbReference>
<dbReference type="SUPFAM" id="SSF53098">
    <property type="entry name" value="Ribonuclease H-like"/>
    <property type="match status" value="1"/>
</dbReference>
<dbReference type="Pfam" id="PF13683">
    <property type="entry name" value="rve_3"/>
    <property type="match status" value="1"/>
</dbReference>
<comment type="caution">
    <text evidence="3">The sequence shown here is derived from an EMBL/GenBank/DDBJ whole genome shotgun (WGS) entry which is preliminary data.</text>
</comment>
<reference evidence="3 4" key="2">
    <citation type="submission" date="2018-07" db="EMBL/GenBank/DDBJ databases">
        <title>Diversity of Mesorhizobium strains in Brazil.</title>
        <authorList>
            <person name="Helene L.C.F."/>
            <person name="Dall'Agnol R."/>
            <person name="Delamuta J.R.M."/>
            <person name="Hungria M."/>
        </authorList>
    </citation>
    <scope>NUCLEOTIDE SEQUENCE [LARGE SCALE GENOMIC DNA]</scope>
    <source>
        <strain evidence="3 4">CNPSo 3140</strain>
    </source>
</reference>
<feature type="region of interest" description="Disordered" evidence="1">
    <location>
        <begin position="292"/>
        <end position="315"/>
    </location>
</feature>
<dbReference type="InterPro" id="IPR012337">
    <property type="entry name" value="RNaseH-like_sf"/>
</dbReference>
<dbReference type="EMBL" id="QMBQ01000025">
    <property type="protein sequence ID" value="RAZ70769.1"/>
    <property type="molecule type" value="Genomic_DNA"/>
</dbReference>
<dbReference type="InterPro" id="IPR036397">
    <property type="entry name" value="RNaseH_sf"/>
</dbReference>
<organism evidence="3 4">
    <name type="scientific">Mesorhizobium atlanticum</name>
    <dbReference type="NCBI Taxonomy" id="2233532"/>
    <lineage>
        <taxon>Bacteria</taxon>
        <taxon>Pseudomonadati</taxon>
        <taxon>Pseudomonadota</taxon>
        <taxon>Alphaproteobacteria</taxon>
        <taxon>Hyphomicrobiales</taxon>
        <taxon>Phyllobacteriaceae</taxon>
        <taxon>Mesorhizobium</taxon>
    </lineage>
</organism>
<keyword evidence="4" id="KW-1185">Reference proteome</keyword>
<protein>
    <submittedName>
        <fullName evidence="3">Integrase</fullName>
    </submittedName>
</protein>
<reference evidence="4" key="1">
    <citation type="submission" date="2018-06" db="EMBL/GenBank/DDBJ databases">
        <authorList>
            <person name="Helene L.C."/>
            <person name="Dall'Agnol R."/>
            <person name="Delamuta J.R."/>
            <person name="Hungria M."/>
        </authorList>
    </citation>
    <scope>NUCLEOTIDE SEQUENCE [LARGE SCALE GENOMIC DNA]</scope>
    <source>
        <strain evidence="4">CNPSo 3140</strain>
    </source>
</reference>